<reference evidence="6" key="1">
    <citation type="submission" date="2022-06" db="EMBL/GenBank/DDBJ databases">
        <title>Uncovering the hologenomic basis of an extraordinary plant invasion.</title>
        <authorList>
            <person name="Bieker V.C."/>
            <person name="Martin M.D."/>
            <person name="Gilbert T."/>
            <person name="Hodgins K."/>
            <person name="Battlay P."/>
            <person name="Petersen B."/>
            <person name="Wilson J."/>
        </authorList>
    </citation>
    <scope>NUCLEOTIDE SEQUENCE</scope>
    <source>
        <strain evidence="6">AA19_3_7</strain>
        <tissue evidence="6">Leaf</tissue>
    </source>
</reference>
<evidence type="ECO:0000259" key="5">
    <source>
        <dbReference type="Pfam" id="PF00171"/>
    </source>
</evidence>
<protein>
    <recommendedName>
        <fullName evidence="5">Aldehyde dehydrogenase domain-containing protein</fullName>
    </recommendedName>
</protein>
<dbReference type="PANTHER" id="PTHR43521:SF1">
    <property type="entry name" value="ALPHA-AMINOADIPIC SEMIALDEHYDE DEHYDROGENASE"/>
    <property type="match status" value="1"/>
</dbReference>
<feature type="transmembrane region" description="Helical" evidence="4">
    <location>
        <begin position="80"/>
        <end position="99"/>
    </location>
</feature>
<dbReference type="Gene3D" id="3.40.605.10">
    <property type="entry name" value="Aldehyde Dehydrogenase, Chain A, domain 1"/>
    <property type="match status" value="1"/>
</dbReference>
<dbReference type="InterPro" id="IPR015590">
    <property type="entry name" value="Aldehyde_DH_dom"/>
</dbReference>
<evidence type="ECO:0000256" key="2">
    <source>
        <dbReference type="ARBA" id="ARBA00023002"/>
    </source>
</evidence>
<dbReference type="InterPro" id="IPR016161">
    <property type="entry name" value="Ald_DH/histidinol_DH"/>
</dbReference>
<keyword evidence="7" id="KW-1185">Reference proteome</keyword>
<dbReference type="GO" id="GO:0004029">
    <property type="term" value="F:aldehyde dehydrogenase (NAD+) activity"/>
    <property type="evidence" value="ECO:0007669"/>
    <property type="project" value="InterPro"/>
</dbReference>
<feature type="transmembrane region" description="Helical" evidence="4">
    <location>
        <begin position="18"/>
        <end position="37"/>
    </location>
</feature>
<dbReference type="AlphaFoldDB" id="A0AAD5C0W7"/>
<dbReference type="PANTHER" id="PTHR43521">
    <property type="entry name" value="ALPHA-AMINOADIPIC SEMIALDEHYDE DEHYDROGENASE"/>
    <property type="match status" value="1"/>
</dbReference>
<dbReference type="InterPro" id="IPR044638">
    <property type="entry name" value="ALDH7A1-like"/>
</dbReference>
<dbReference type="InterPro" id="IPR016162">
    <property type="entry name" value="Ald_DH_N"/>
</dbReference>
<evidence type="ECO:0000256" key="1">
    <source>
        <dbReference type="ARBA" id="ARBA00009986"/>
    </source>
</evidence>
<organism evidence="6 7">
    <name type="scientific">Ambrosia artemisiifolia</name>
    <name type="common">Common ragweed</name>
    <dbReference type="NCBI Taxonomy" id="4212"/>
    <lineage>
        <taxon>Eukaryota</taxon>
        <taxon>Viridiplantae</taxon>
        <taxon>Streptophyta</taxon>
        <taxon>Embryophyta</taxon>
        <taxon>Tracheophyta</taxon>
        <taxon>Spermatophyta</taxon>
        <taxon>Magnoliopsida</taxon>
        <taxon>eudicotyledons</taxon>
        <taxon>Gunneridae</taxon>
        <taxon>Pentapetalae</taxon>
        <taxon>asterids</taxon>
        <taxon>campanulids</taxon>
        <taxon>Asterales</taxon>
        <taxon>Asteraceae</taxon>
        <taxon>Asteroideae</taxon>
        <taxon>Heliantheae alliance</taxon>
        <taxon>Heliantheae</taxon>
        <taxon>Ambrosia</taxon>
    </lineage>
</organism>
<evidence type="ECO:0000256" key="4">
    <source>
        <dbReference type="SAM" id="Phobius"/>
    </source>
</evidence>
<evidence type="ECO:0000313" key="7">
    <source>
        <dbReference type="Proteomes" id="UP001206925"/>
    </source>
</evidence>
<accession>A0AAD5C0W7</accession>
<comment type="caution">
    <text evidence="6">The sequence shown here is derived from an EMBL/GenBank/DDBJ whole genome shotgun (WGS) entry which is preliminary data.</text>
</comment>
<keyword evidence="2" id="KW-0560">Oxidoreductase</keyword>
<sequence length="106" mass="11877">SSSTLCAGHPIVKNEFRLFFNAIYVIHASITTFRAHLIQKGVRADYDDEHSPNHMMLEMWNPLGVVGVITAYNFPCAVLGWNACIALVYGNCVVIKCIFRYNAGIR</sequence>
<dbReference type="SUPFAM" id="SSF53720">
    <property type="entry name" value="ALDH-like"/>
    <property type="match status" value="1"/>
</dbReference>
<evidence type="ECO:0000256" key="3">
    <source>
        <dbReference type="ARBA" id="ARBA00023027"/>
    </source>
</evidence>
<keyword evidence="4" id="KW-0472">Membrane</keyword>
<keyword evidence="4" id="KW-1133">Transmembrane helix</keyword>
<evidence type="ECO:0000313" key="6">
    <source>
        <dbReference type="EMBL" id="KAI7733022.1"/>
    </source>
</evidence>
<gene>
    <name evidence="6" type="ORF">M8C21_029815</name>
</gene>
<dbReference type="Proteomes" id="UP001206925">
    <property type="component" value="Unassembled WGS sequence"/>
</dbReference>
<dbReference type="Pfam" id="PF00171">
    <property type="entry name" value="Aldedh"/>
    <property type="match status" value="1"/>
</dbReference>
<name>A0AAD5C0W7_AMBAR</name>
<keyword evidence="4" id="KW-0812">Transmembrane</keyword>
<feature type="non-terminal residue" evidence="6">
    <location>
        <position position="106"/>
    </location>
</feature>
<proteinExistence type="inferred from homology"/>
<comment type="similarity">
    <text evidence="1">Belongs to the aldehyde dehydrogenase family.</text>
</comment>
<keyword evidence="3" id="KW-0520">NAD</keyword>
<feature type="domain" description="Aldehyde dehydrogenase" evidence="5">
    <location>
        <begin position="47"/>
        <end position="97"/>
    </location>
</feature>
<dbReference type="EMBL" id="JAMZMK010010096">
    <property type="protein sequence ID" value="KAI7733022.1"/>
    <property type="molecule type" value="Genomic_DNA"/>
</dbReference>